<keyword evidence="5 9" id="KW-0676">Redox-active center</keyword>
<evidence type="ECO:0000256" key="6">
    <source>
        <dbReference type="NCBIfam" id="TIGR01068"/>
    </source>
</evidence>
<dbReference type="EMBL" id="CP130612">
    <property type="protein sequence ID" value="WKW11783.1"/>
    <property type="molecule type" value="Genomic_DNA"/>
</dbReference>
<dbReference type="SUPFAM" id="SSF52833">
    <property type="entry name" value="Thioredoxin-like"/>
    <property type="match status" value="1"/>
</dbReference>
<feature type="domain" description="Thioredoxin" evidence="10">
    <location>
        <begin position="1"/>
        <end position="108"/>
    </location>
</feature>
<dbReference type="InterPro" id="IPR013766">
    <property type="entry name" value="Thioredoxin_domain"/>
</dbReference>
<dbReference type="PROSITE" id="PS00194">
    <property type="entry name" value="THIOREDOXIN_1"/>
    <property type="match status" value="1"/>
</dbReference>
<keyword evidence="4 9" id="KW-1015">Disulfide bond</keyword>
<dbReference type="PROSITE" id="PS51352">
    <property type="entry name" value="THIOREDOXIN_2"/>
    <property type="match status" value="1"/>
</dbReference>
<feature type="site" description="Deprotonates C-terminal active site Cys" evidence="8">
    <location>
        <position position="26"/>
    </location>
</feature>
<evidence type="ECO:0000256" key="1">
    <source>
        <dbReference type="ARBA" id="ARBA00008987"/>
    </source>
</evidence>
<comment type="similarity">
    <text evidence="1 7">Belongs to the thioredoxin family.</text>
</comment>
<dbReference type="GO" id="GO:0005829">
    <property type="term" value="C:cytosol"/>
    <property type="evidence" value="ECO:0007669"/>
    <property type="project" value="TreeGrafter"/>
</dbReference>
<name>A0AA49JTT0_9BACT</name>
<feature type="site" description="Contributes to redox potential value" evidence="8">
    <location>
        <position position="34"/>
    </location>
</feature>
<accession>A0AA49JZH0</accession>
<evidence type="ECO:0000313" key="11">
    <source>
        <dbReference type="EMBL" id="WKW11783.1"/>
    </source>
</evidence>
<dbReference type="RefSeq" id="WP_367887471.1">
    <property type="nucleotide sequence ID" value="NZ_CP130612.1"/>
</dbReference>
<dbReference type="EMBL" id="CP130613">
    <property type="protein sequence ID" value="WKW14693.1"/>
    <property type="molecule type" value="Genomic_DNA"/>
</dbReference>
<dbReference type="Proteomes" id="UP001229955">
    <property type="component" value="Chromosome"/>
</dbReference>
<dbReference type="PANTHER" id="PTHR45663:SF11">
    <property type="entry name" value="GEO12009P1"/>
    <property type="match status" value="1"/>
</dbReference>
<dbReference type="PRINTS" id="PR00421">
    <property type="entry name" value="THIOREDOXIN"/>
</dbReference>
<evidence type="ECO:0000256" key="8">
    <source>
        <dbReference type="PIRSR" id="PIRSR000077-1"/>
    </source>
</evidence>
<proteinExistence type="inferred from homology"/>
<dbReference type="Pfam" id="PF00085">
    <property type="entry name" value="Thioredoxin"/>
    <property type="match status" value="1"/>
</dbReference>
<dbReference type="AlphaFoldDB" id="A0AA49JTT0"/>
<reference evidence="11" key="1">
    <citation type="submission" date="2023-07" db="EMBL/GenBank/DDBJ databases">
        <authorList>
            <person name="Haufschild T."/>
            <person name="Kallscheuer N."/>
            <person name="Hammer J."/>
            <person name="Kohn T."/>
            <person name="Kabuu M."/>
            <person name="Jogler M."/>
            <person name="Wohfarth N."/>
            <person name="Heuer A."/>
            <person name="Rohde M."/>
            <person name="van Teeseling M.C.F."/>
            <person name="Jogler C."/>
        </authorList>
    </citation>
    <scope>NUCLEOTIDE SEQUENCE</scope>
    <source>
        <strain evidence="11">Strain 138</strain>
        <strain evidence="12">Strain 318</strain>
    </source>
</reference>
<keyword evidence="2" id="KW-0813">Transport</keyword>
<dbReference type="InterPro" id="IPR005746">
    <property type="entry name" value="Thioredoxin"/>
</dbReference>
<sequence>MSKTVNVTDDSFANEVEQHKGLAVVDFWATWCGPCRMIAPILEQLSVEFDGRVKVTKLDVDANQKTAMRFQVRSIPTLLFFKDGKLVDQVIGAVPKPALAAKFEQHAA</sequence>
<gene>
    <name evidence="11" type="primary">trxA</name>
    <name evidence="11" type="ORF">Strain138_001047</name>
    <name evidence="12" type="ORF">Strain318_001047</name>
</gene>
<dbReference type="PANTHER" id="PTHR45663">
    <property type="entry name" value="GEO12009P1"/>
    <property type="match status" value="1"/>
</dbReference>
<evidence type="ECO:0000256" key="5">
    <source>
        <dbReference type="ARBA" id="ARBA00023284"/>
    </source>
</evidence>
<dbReference type="GO" id="GO:0015035">
    <property type="term" value="F:protein-disulfide reductase activity"/>
    <property type="evidence" value="ECO:0007669"/>
    <property type="project" value="UniProtKB-UniRule"/>
</dbReference>
<evidence type="ECO:0000259" key="10">
    <source>
        <dbReference type="PROSITE" id="PS51352"/>
    </source>
</evidence>
<evidence type="ECO:0000256" key="9">
    <source>
        <dbReference type="PIRSR" id="PIRSR000077-4"/>
    </source>
</evidence>
<feature type="disulfide bond" description="Redox-active" evidence="9">
    <location>
        <begin position="32"/>
        <end position="35"/>
    </location>
</feature>
<dbReference type="InterPro" id="IPR036249">
    <property type="entry name" value="Thioredoxin-like_sf"/>
</dbReference>
<evidence type="ECO:0000256" key="4">
    <source>
        <dbReference type="ARBA" id="ARBA00023157"/>
    </source>
</evidence>
<dbReference type="NCBIfam" id="TIGR01068">
    <property type="entry name" value="thioredoxin"/>
    <property type="match status" value="1"/>
</dbReference>
<feature type="active site" description="Nucleophile" evidence="8">
    <location>
        <position position="32"/>
    </location>
</feature>
<dbReference type="KEGG" id="pspc:Strain318_001047"/>
<evidence type="ECO:0000256" key="3">
    <source>
        <dbReference type="ARBA" id="ARBA00022982"/>
    </source>
</evidence>
<dbReference type="CDD" id="cd02947">
    <property type="entry name" value="TRX_family"/>
    <property type="match status" value="1"/>
</dbReference>
<evidence type="ECO:0000313" key="13">
    <source>
        <dbReference type="Proteomes" id="UP001229955"/>
    </source>
</evidence>
<accession>A0AA49JTT0</accession>
<keyword evidence="3" id="KW-0249">Electron transport</keyword>
<evidence type="ECO:0000256" key="2">
    <source>
        <dbReference type="ARBA" id="ARBA00022448"/>
    </source>
</evidence>
<feature type="active site" description="Nucleophile" evidence="8">
    <location>
        <position position="35"/>
    </location>
</feature>
<organism evidence="11">
    <name type="scientific">Pseudogemmatithrix spongiicola</name>
    <dbReference type="NCBI Taxonomy" id="3062599"/>
    <lineage>
        <taxon>Bacteria</taxon>
        <taxon>Pseudomonadati</taxon>
        <taxon>Gemmatimonadota</taxon>
        <taxon>Gemmatimonadia</taxon>
        <taxon>Gemmatimonadales</taxon>
        <taxon>Gemmatimonadaceae</taxon>
        <taxon>Pseudogemmatithrix</taxon>
    </lineage>
</organism>
<dbReference type="GO" id="GO:0045454">
    <property type="term" value="P:cell redox homeostasis"/>
    <property type="evidence" value="ECO:0007669"/>
    <property type="project" value="TreeGrafter"/>
</dbReference>
<dbReference type="InterPro" id="IPR017937">
    <property type="entry name" value="Thioredoxin_CS"/>
</dbReference>
<dbReference type="Gene3D" id="3.40.30.10">
    <property type="entry name" value="Glutaredoxin"/>
    <property type="match status" value="1"/>
</dbReference>
<evidence type="ECO:0000256" key="7">
    <source>
        <dbReference type="PIRNR" id="PIRNR000077"/>
    </source>
</evidence>
<dbReference type="FunFam" id="3.40.30.10:FF:000001">
    <property type="entry name" value="Thioredoxin"/>
    <property type="match status" value="1"/>
</dbReference>
<evidence type="ECO:0000313" key="12">
    <source>
        <dbReference type="EMBL" id="WKW14693.1"/>
    </source>
</evidence>
<protein>
    <recommendedName>
        <fullName evidence="6 7">Thioredoxin</fullName>
    </recommendedName>
</protein>
<dbReference type="PIRSF" id="PIRSF000077">
    <property type="entry name" value="Thioredoxin"/>
    <property type="match status" value="1"/>
</dbReference>
<keyword evidence="13" id="KW-1185">Reference proteome</keyword>
<feature type="site" description="Contributes to redox potential value" evidence="8">
    <location>
        <position position="33"/>
    </location>
</feature>